<protein>
    <submittedName>
        <fullName evidence="9">Uncharacterized protein</fullName>
    </submittedName>
</protein>
<dbReference type="OrthoDB" id="6083863at2759"/>
<keyword evidence="2" id="KW-0336">GPI-anchor</keyword>
<evidence type="ECO:0000256" key="8">
    <source>
        <dbReference type="ARBA" id="ARBA00023288"/>
    </source>
</evidence>
<reference evidence="9 10" key="1">
    <citation type="journal article" date="2019" name="Commun. Biol.">
        <title>The bagworm genome reveals a unique fibroin gene that provides high tensile strength.</title>
        <authorList>
            <person name="Kono N."/>
            <person name="Nakamura H."/>
            <person name="Ohtoshi R."/>
            <person name="Tomita M."/>
            <person name="Numata K."/>
            <person name="Arakawa K."/>
        </authorList>
    </citation>
    <scope>NUCLEOTIDE SEQUENCE [LARGE SCALE GENOMIC DNA]</scope>
</reference>
<name>A0A4C1TWY9_EUMVA</name>
<keyword evidence="10" id="KW-1185">Reference proteome</keyword>
<dbReference type="STRING" id="151549.A0A4C1TWY9"/>
<evidence type="ECO:0000256" key="3">
    <source>
        <dbReference type="ARBA" id="ARBA00022692"/>
    </source>
</evidence>
<dbReference type="SUPFAM" id="SSF57302">
    <property type="entry name" value="Snake toxin-like"/>
    <property type="match status" value="1"/>
</dbReference>
<comment type="caution">
    <text evidence="9">The sequence shown here is derived from an EMBL/GenBank/DDBJ whole genome shotgun (WGS) entry which is preliminary data.</text>
</comment>
<dbReference type="InterPro" id="IPR031424">
    <property type="entry name" value="QVR-like"/>
</dbReference>
<keyword evidence="4" id="KW-0732">Signal</keyword>
<dbReference type="EMBL" id="BGZK01000099">
    <property type="protein sequence ID" value="GBP18571.1"/>
    <property type="molecule type" value="Genomic_DNA"/>
</dbReference>
<evidence type="ECO:0000256" key="1">
    <source>
        <dbReference type="ARBA" id="ARBA00004589"/>
    </source>
</evidence>
<comment type="subcellular location">
    <subcellularLocation>
        <location evidence="1">Membrane</location>
        <topology evidence="1">Lipid-anchor</topology>
        <topology evidence="1">GPI-anchor</topology>
    </subcellularLocation>
</comment>
<dbReference type="AlphaFoldDB" id="A0A4C1TWY9"/>
<gene>
    <name evidence="9" type="ORF">EVAR_14340_1</name>
</gene>
<sequence>MCITPGRSSPVAGAPILCYDCNSAYDPRCGEEFDSFSLGIINCSLRDPPEHLPHLESTICRSIKMEINGKVRIVRKCGYIVDPAPEESSCQRRSGFHEMYVTYCACDTDLCNRADAAAGPAMTLTLSAVIAYAAV</sequence>
<dbReference type="GO" id="GO:0030431">
    <property type="term" value="P:sleep"/>
    <property type="evidence" value="ECO:0007669"/>
    <property type="project" value="InterPro"/>
</dbReference>
<dbReference type="InterPro" id="IPR050975">
    <property type="entry name" value="Sleep_regulator"/>
</dbReference>
<keyword evidence="5" id="KW-1133">Transmembrane helix</keyword>
<dbReference type="Pfam" id="PF17064">
    <property type="entry name" value="QVR"/>
    <property type="match status" value="1"/>
</dbReference>
<evidence type="ECO:0000256" key="5">
    <source>
        <dbReference type="ARBA" id="ARBA00022989"/>
    </source>
</evidence>
<dbReference type="GO" id="GO:0098552">
    <property type="term" value="C:side of membrane"/>
    <property type="evidence" value="ECO:0007669"/>
    <property type="project" value="UniProtKB-KW"/>
</dbReference>
<keyword evidence="6" id="KW-0472">Membrane</keyword>
<evidence type="ECO:0000256" key="2">
    <source>
        <dbReference type="ARBA" id="ARBA00022622"/>
    </source>
</evidence>
<evidence type="ECO:0000256" key="6">
    <source>
        <dbReference type="ARBA" id="ARBA00023136"/>
    </source>
</evidence>
<dbReference type="GO" id="GO:0032222">
    <property type="term" value="P:regulation of synaptic transmission, cholinergic"/>
    <property type="evidence" value="ECO:0007669"/>
    <property type="project" value="InterPro"/>
</dbReference>
<dbReference type="PANTHER" id="PTHR33562">
    <property type="entry name" value="ATILLA, ISOFORM B-RELATED-RELATED"/>
    <property type="match status" value="1"/>
</dbReference>
<evidence type="ECO:0000256" key="7">
    <source>
        <dbReference type="ARBA" id="ARBA00023180"/>
    </source>
</evidence>
<proteinExistence type="predicted"/>
<organism evidence="9 10">
    <name type="scientific">Eumeta variegata</name>
    <name type="common">Bagworm moth</name>
    <name type="synonym">Eumeta japonica</name>
    <dbReference type="NCBI Taxonomy" id="151549"/>
    <lineage>
        <taxon>Eukaryota</taxon>
        <taxon>Metazoa</taxon>
        <taxon>Ecdysozoa</taxon>
        <taxon>Arthropoda</taxon>
        <taxon>Hexapoda</taxon>
        <taxon>Insecta</taxon>
        <taxon>Pterygota</taxon>
        <taxon>Neoptera</taxon>
        <taxon>Endopterygota</taxon>
        <taxon>Lepidoptera</taxon>
        <taxon>Glossata</taxon>
        <taxon>Ditrysia</taxon>
        <taxon>Tineoidea</taxon>
        <taxon>Psychidae</taxon>
        <taxon>Oiketicinae</taxon>
        <taxon>Eumeta</taxon>
    </lineage>
</organism>
<dbReference type="Proteomes" id="UP000299102">
    <property type="component" value="Unassembled WGS sequence"/>
</dbReference>
<evidence type="ECO:0000256" key="4">
    <source>
        <dbReference type="ARBA" id="ARBA00022729"/>
    </source>
</evidence>
<keyword evidence="7" id="KW-0325">Glycoprotein</keyword>
<keyword evidence="3" id="KW-0812">Transmembrane</keyword>
<evidence type="ECO:0000313" key="10">
    <source>
        <dbReference type="Proteomes" id="UP000299102"/>
    </source>
</evidence>
<keyword evidence="8" id="KW-0449">Lipoprotein</keyword>
<accession>A0A4C1TWY9</accession>
<dbReference type="InterPro" id="IPR045860">
    <property type="entry name" value="Snake_toxin-like_sf"/>
</dbReference>
<evidence type="ECO:0000313" key="9">
    <source>
        <dbReference type="EMBL" id="GBP18571.1"/>
    </source>
</evidence>
<dbReference type="PANTHER" id="PTHR33562:SF17">
    <property type="entry name" value="PROTEIN QUIVER"/>
    <property type="match status" value="1"/>
</dbReference>